<feature type="transmembrane region" description="Helical" evidence="5">
    <location>
        <begin position="122"/>
        <end position="149"/>
    </location>
</feature>
<dbReference type="GO" id="GO:0006289">
    <property type="term" value="P:nucleotide-excision repair"/>
    <property type="evidence" value="ECO:0007669"/>
    <property type="project" value="TreeGrafter"/>
</dbReference>
<organism evidence="6 7">
    <name type="scientific">Coptis chinensis</name>
    <dbReference type="NCBI Taxonomy" id="261450"/>
    <lineage>
        <taxon>Eukaryota</taxon>
        <taxon>Viridiplantae</taxon>
        <taxon>Streptophyta</taxon>
        <taxon>Embryophyta</taxon>
        <taxon>Tracheophyta</taxon>
        <taxon>Spermatophyta</taxon>
        <taxon>Magnoliopsida</taxon>
        <taxon>Ranunculales</taxon>
        <taxon>Ranunculaceae</taxon>
        <taxon>Coptidoideae</taxon>
        <taxon>Coptis</taxon>
    </lineage>
</organism>
<gene>
    <name evidence="6" type="ORF">IFM89_012407</name>
</gene>
<dbReference type="GO" id="GO:0005662">
    <property type="term" value="C:DNA replication factor A complex"/>
    <property type="evidence" value="ECO:0007669"/>
    <property type="project" value="TreeGrafter"/>
</dbReference>
<evidence type="ECO:0000256" key="5">
    <source>
        <dbReference type="SAM" id="Phobius"/>
    </source>
</evidence>
<dbReference type="Proteomes" id="UP000631114">
    <property type="component" value="Unassembled WGS sequence"/>
</dbReference>
<evidence type="ECO:0000256" key="2">
    <source>
        <dbReference type="ARBA" id="ARBA00023125"/>
    </source>
</evidence>
<dbReference type="PANTHER" id="PTHR13989:SF16">
    <property type="entry name" value="REPLICATION PROTEIN A2"/>
    <property type="match status" value="1"/>
</dbReference>
<evidence type="ECO:0000313" key="7">
    <source>
        <dbReference type="Proteomes" id="UP000631114"/>
    </source>
</evidence>
<keyword evidence="5" id="KW-0812">Transmembrane</keyword>
<protein>
    <submittedName>
        <fullName evidence="6">Uncharacterized protein</fullName>
    </submittedName>
</protein>
<dbReference type="GO" id="GO:0003697">
    <property type="term" value="F:single-stranded DNA binding"/>
    <property type="evidence" value="ECO:0007669"/>
    <property type="project" value="TreeGrafter"/>
</dbReference>
<feature type="transmembrane region" description="Helical" evidence="5">
    <location>
        <begin position="96"/>
        <end position="116"/>
    </location>
</feature>
<feature type="region of interest" description="Disordered" evidence="4">
    <location>
        <begin position="1"/>
        <end position="48"/>
    </location>
</feature>
<proteinExistence type="predicted"/>
<comment type="subcellular location">
    <subcellularLocation>
        <location evidence="1">Nucleus</location>
    </subcellularLocation>
</comment>
<keyword evidence="5" id="KW-0472">Membrane</keyword>
<dbReference type="GO" id="GO:0035861">
    <property type="term" value="C:site of double-strand break"/>
    <property type="evidence" value="ECO:0007669"/>
    <property type="project" value="TreeGrafter"/>
</dbReference>
<comment type="caution">
    <text evidence="6">The sequence shown here is derived from an EMBL/GenBank/DDBJ whole genome shotgun (WGS) entry which is preliminary data.</text>
</comment>
<feature type="non-terminal residue" evidence="6">
    <location>
        <position position="225"/>
    </location>
</feature>
<dbReference type="OrthoDB" id="25571at2759"/>
<sequence>GSKKKKKKKKKKVFSQFDGNAAFSGGGFMPSQSFQSTDPGYSSSSKSRDSQVLLPFTVKQIKDASNPNDEKSNIVIDGVDVNNVNLSNSIFFYHPLFFVTDIYIILCFCWLGWFLIELKGLQMFLSLLMMALGVSFATDVIYIYFLFVFRLNENIDSKEMEQIQDGMYIRVHGALKVFQGKIQLNTFSIRYAIHELIKLFECKCSLELNKQEINQSAKKTFMDLI</sequence>
<dbReference type="SUPFAM" id="SSF50249">
    <property type="entry name" value="Nucleic acid-binding proteins"/>
    <property type="match status" value="1"/>
</dbReference>
<dbReference type="Gene3D" id="2.40.50.140">
    <property type="entry name" value="Nucleic acid-binding proteins"/>
    <property type="match status" value="1"/>
</dbReference>
<evidence type="ECO:0000256" key="3">
    <source>
        <dbReference type="ARBA" id="ARBA00023242"/>
    </source>
</evidence>
<keyword evidence="5" id="KW-1133">Transmembrane helix</keyword>
<dbReference type="GO" id="GO:0006260">
    <property type="term" value="P:DNA replication"/>
    <property type="evidence" value="ECO:0007669"/>
    <property type="project" value="TreeGrafter"/>
</dbReference>
<accession>A0A835IB08</accession>
<dbReference type="InterPro" id="IPR040260">
    <property type="entry name" value="RFA2-like"/>
</dbReference>
<feature type="compositionally biased region" description="Basic residues" evidence="4">
    <location>
        <begin position="1"/>
        <end position="13"/>
    </location>
</feature>
<feature type="compositionally biased region" description="Polar residues" evidence="4">
    <location>
        <begin position="30"/>
        <end position="45"/>
    </location>
</feature>
<keyword evidence="7" id="KW-1185">Reference proteome</keyword>
<keyword evidence="2" id="KW-0238">DNA-binding</keyword>
<evidence type="ECO:0000256" key="4">
    <source>
        <dbReference type="SAM" id="MobiDB-lite"/>
    </source>
</evidence>
<reference evidence="6 7" key="1">
    <citation type="submission" date="2020-10" db="EMBL/GenBank/DDBJ databases">
        <title>The Coptis chinensis genome and diversification of protoberbering-type alkaloids.</title>
        <authorList>
            <person name="Wang B."/>
            <person name="Shu S."/>
            <person name="Song C."/>
            <person name="Liu Y."/>
        </authorList>
    </citation>
    <scope>NUCLEOTIDE SEQUENCE [LARGE SCALE GENOMIC DNA]</scope>
    <source>
        <strain evidence="6">HL-2020</strain>
        <tissue evidence="6">Leaf</tissue>
    </source>
</reference>
<dbReference type="GO" id="GO:0000724">
    <property type="term" value="P:double-strand break repair via homologous recombination"/>
    <property type="evidence" value="ECO:0007669"/>
    <property type="project" value="TreeGrafter"/>
</dbReference>
<dbReference type="EMBL" id="JADFTS010000003">
    <property type="protein sequence ID" value="KAF9613859.1"/>
    <property type="molecule type" value="Genomic_DNA"/>
</dbReference>
<keyword evidence="3" id="KW-0539">Nucleus</keyword>
<name>A0A835IB08_9MAGN</name>
<dbReference type="GO" id="GO:0000781">
    <property type="term" value="C:chromosome, telomeric region"/>
    <property type="evidence" value="ECO:0007669"/>
    <property type="project" value="TreeGrafter"/>
</dbReference>
<dbReference type="PANTHER" id="PTHR13989">
    <property type="entry name" value="REPLICATION PROTEIN A-RELATED"/>
    <property type="match status" value="1"/>
</dbReference>
<evidence type="ECO:0000313" key="6">
    <source>
        <dbReference type="EMBL" id="KAF9613859.1"/>
    </source>
</evidence>
<evidence type="ECO:0000256" key="1">
    <source>
        <dbReference type="ARBA" id="ARBA00004123"/>
    </source>
</evidence>
<dbReference type="AlphaFoldDB" id="A0A835IB08"/>
<dbReference type="InterPro" id="IPR012340">
    <property type="entry name" value="NA-bd_OB-fold"/>
</dbReference>